<dbReference type="InParanoid" id="A0A2P6NP80"/>
<keyword evidence="3" id="KW-1185">Reference proteome</keyword>
<accession>A0A2P6NP80</accession>
<dbReference type="Proteomes" id="UP000241769">
    <property type="component" value="Unassembled WGS sequence"/>
</dbReference>
<reference evidence="2 3" key="1">
    <citation type="journal article" date="2018" name="Genome Biol. Evol.">
        <title>Multiple Roots of Fruiting Body Formation in Amoebozoa.</title>
        <authorList>
            <person name="Hillmann F."/>
            <person name="Forbes G."/>
            <person name="Novohradska S."/>
            <person name="Ferling I."/>
            <person name="Riege K."/>
            <person name="Groth M."/>
            <person name="Westermann M."/>
            <person name="Marz M."/>
            <person name="Spaller T."/>
            <person name="Winckler T."/>
            <person name="Schaap P."/>
            <person name="Glockner G."/>
        </authorList>
    </citation>
    <scope>NUCLEOTIDE SEQUENCE [LARGE SCALE GENOMIC DNA]</scope>
    <source>
        <strain evidence="2 3">Jena</strain>
    </source>
</reference>
<dbReference type="EMBL" id="MDYQ01000040">
    <property type="protein sequence ID" value="PRP85708.1"/>
    <property type="molecule type" value="Genomic_DNA"/>
</dbReference>
<feature type="region of interest" description="Disordered" evidence="1">
    <location>
        <begin position="1"/>
        <end position="38"/>
    </location>
</feature>
<protein>
    <submittedName>
        <fullName evidence="2">Uncharacterized protein</fullName>
    </submittedName>
</protein>
<feature type="compositionally biased region" description="Polar residues" evidence="1">
    <location>
        <begin position="98"/>
        <end position="111"/>
    </location>
</feature>
<name>A0A2P6NP80_9EUKA</name>
<sequence>VSVREINSGVCPSPERRIGTDTGQQAEASSTNTNDPVNSSVTMNAVCWTCRGCLVLKFLAVLHHDLVQQKDNVTLREKLERQKTPPQPLPCRNRQPIQRAQSHMTSFSTTHAHVGTYPQR</sequence>
<evidence type="ECO:0000313" key="3">
    <source>
        <dbReference type="Proteomes" id="UP000241769"/>
    </source>
</evidence>
<feature type="compositionally biased region" description="Polar residues" evidence="1">
    <location>
        <begin position="21"/>
        <end position="38"/>
    </location>
</feature>
<feature type="non-terminal residue" evidence="2">
    <location>
        <position position="1"/>
    </location>
</feature>
<feature type="region of interest" description="Disordered" evidence="1">
    <location>
        <begin position="98"/>
        <end position="120"/>
    </location>
</feature>
<comment type="caution">
    <text evidence="2">The sequence shown here is derived from an EMBL/GenBank/DDBJ whole genome shotgun (WGS) entry which is preliminary data.</text>
</comment>
<organism evidence="2 3">
    <name type="scientific">Planoprotostelium fungivorum</name>
    <dbReference type="NCBI Taxonomy" id="1890364"/>
    <lineage>
        <taxon>Eukaryota</taxon>
        <taxon>Amoebozoa</taxon>
        <taxon>Evosea</taxon>
        <taxon>Variosea</taxon>
        <taxon>Cavosteliida</taxon>
        <taxon>Cavosteliaceae</taxon>
        <taxon>Planoprotostelium</taxon>
    </lineage>
</organism>
<evidence type="ECO:0000256" key="1">
    <source>
        <dbReference type="SAM" id="MobiDB-lite"/>
    </source>
</evidence>
<dbReference type="AlphaFoldDB" id="A0A2P6NP80"/>
<evidence type="ECO:0000313" key="2">
    <source>
        <dbReference type="EMBL" id="PRP85708.1"/>
    </source>
</evidence>
<proteinExistence type="predicted"/>
<gene>
    <name evidence="2" type="ORF">PROFUN_06302</name>
</gene>